<name>A0A917SHU0_9RHOB</name>
<dbReference type="PANTHER" id="PTHR30537:SF26">
    <property type="entry name" value="GLYCINE CLEAVAGE SYSTEM TRANSCRIPTIONAL ACTIVATOR"/>
    <property type="match status" value="1"/>
</dbReference>
<sequence length="306" mass="34420">MRKRVPLNAIRAFEATARNGSVAKAADELCVTPTAVSHQIRLLEDFLQTRLFNRKNSRIELTPESSATVANITSALDLINDAVLTLQAQEEARTKLSVAASASVASLWLMPRLSEFFKLEPEVDVNVRAFMNRREGETLEAELRICNWRSHLDMQVEPLLEEEIIPVATPELAAQYGNDAKEILAHAPLIHVDRMQDGLEGTYPDWARYLREYGVSRDDVTHGPRFNQASPSIEAARSSFGVILGRSILIERAMERGELVAVGESYPIRSPYYLLSPWKADRARVINRFKDWLFDKVGPAARVHPT</sequence>
<evidence type="ECO:0000259" key="5">
    <source>
        <dbReference type="PROSITE" id="PS50931"/>
    </source>
</evidence>
<evidence type="ECO:0000256" key="1">
    <source>
        <dbReference type="ARBA" id="ARBA00009437"/>
    </source>
</evidence>
<dbReference type="EMBL" id="BMLF01000001">
    <property type="protein sequence ID" value="GGL82558.1"/>
    <property type="molecule type" value="Genomic_DNA"/>
</dbReference>
<dbReference type="Gene3D" id="3.40.190.10">
    <property type="entry name" value="Periplasmic binding protein-like II"/>
    <property type="match status" value="2"/>
</dbReference>
<protein>
    <submittedName>
        <fullName evidence="6">LysR family transcriptional regulator</fullName>
    </submittedName>
</protein>
<dbReference type="GO" id="GO:0006351">
    <property type="term" value="P:DNA-templated transcription"/>
    <property type="evidence" value="ECO:0007669"/>
    <property type="project" value="TreeGrafter"/>
</dbReference>
<dbReference type="Pfam" id="PF00126">
    <property type="entry name" value="HTH_1"/>
    <property type="match status" value="1"/>
</dbReference>
<comment type="similarity">
    <text evidence="1">Belongs to the LysR transcriptional regulatory family.</text>
</comment>
<dbReference type="PANTHER" id="PTHR30537">
    <property type="entry name" value="HTH-TYPE TRANSCRIPTIONAL REGULATOR"/>
    <property type="match status" value="1"/>
</dbReference>
<dbReference type="InterPro" id="IPR036388">
    <property type="entry name" value="WH-like_DNA-bd_sf"/>
</dbReference>
<keyword evidence="7" id="KW-1185">Reference proteome</keyword>
<feature type="domain" description="HTH lysR-type" evidence="5">
    <location>
        <begin position="5"/>
        <end position="62"/>
    </location>
</feature>
<dbReference type="InterPro" id="IPR058163">
    <property type="entry name" value="LysR-type_TF_proteobact-type"/>
</dbReference>
<reference evidence="6" key="1">
    <citation type="journal article" date="2014" name="Int. J. Syst. Evol. Microbiol.">
        <title>Complete genome sequence of Corynebacterium casei LMG S-19264T (=DSM 44701T), isolated from a smear-ripened cheese.</title>
        <authorList>
            <consortium name="US DOE Joint Genome Institute (JGI-PGF)"/>
            <person name="Walter F."/>
            <person name="Albersmeier A."/>
            <person name="Kalinowski J."/>
            <person name="Ruckert C."/>
        </authorList>
    </citation>
    <scope>NUCLEOTIDE SEQUENCE</scope>
    <source>
        <strain evidence="6">CGMCC 1.6293</strain>
    </source>
</reference>
<dbReference type="FunFam" id="1.10.10.10:FF:000038">
    <property type="entry name" value="Glycine cleavage system transcriptional activator"/>
    <property type="match status" value="1"/>
</dbReference>
<dbReference type="SUPFAM" id="SSF53850">
    <property type="entry name" value="Periplasmic binding protein-like II"/>
    <property type="match status" value="1"/>
</dbReference>
<dbReference type="Pfam" id="PF03466">
    <property type="entry name" value="LysR_substrate"/>
    <property type="match status" value="1"/>
</dbReference>
<dbReference type="AlphaFoldDB" id="A0A917SHU0"/>
<keyword evidence="2" id="KW-0805">Transcription regulation</keyword>
<dbReference type="PROSITE" id="PS50931">
    <property type="entry name" value="HTH_LYSR"/>
    <property type="match status" value="1"/>
</dbReference>
<dbReference type="InterPro" id="IPR005119">
    <property type="entry name" value="LysR_subst-bd"/>
</dbReference>
<organism evidence="6 7">
    <name type="scientific">Pseudooceanicola nanhaiensis</name>
    <dbReference type="NCBI Taxonomy" id="375761"/>
    <lineage>
        <taxon>Bacteria</taxon>
        <taxon>Pseudomonadati</taxon>
        <taxon>Pseudomonadota</taxon>
        <taxon>Alphaproteobacteria</taxon>
        <taxon>Rhodobacterales</taxon>
        <taxon>Paracoccaceae</taxon>
        <taxon>Pseudooceanicola</taxon>
    </lineage>
</organism>
<proteinExistence type="inferred from homology"/>
<dbReference type="SUPFAM" id="SSF46785">
    <property type="entry name" value="Winged helix' DNA-binding domain"/>
    <property type="match status" value="1"/>
</dbReference>
<evidence type="ECO:0000313" key="6">
    <source>
        <dbReference type="EMBL" id="GGL82558.1"/>
    </source>
</evidence>
<dbReference type="InterPro" id="IPR000847">
    <property type="entry name" value="LysR_HTH_N"/>
</dbReference>
<keyword evidence="4" id="KW-0804">Transcription</keyword>
<gene>
    <name evidence="6" type="ORF">GCM10011534_00790</name>
</gene>
<dbReference type="GO" id="GO:0043565">
    <property type="term" value="F:sequence-specific DNA binding"/>
    <property type="evidence" value="ECO:0007669"/>
    <property type="project" value="TreeGrafter"/>
</dbReference>
<evidence type="ECO:0000256" key="2">
    <source>
        <dbReference type="ARBA" id="ARBA00023015"/>
    </source>
</evidence>
<dbReference type="RefSeq" id="WP_028285060.1">
    <property type="nucleotide sequence ID" value="NZ_BMLF01000001.1"/>
</dbReference>
<dbReference type="GO" id="GO:0003700">
    <property type="term" value="F:DNA-binding transcription factor activity"/>
    <property type="evidence" value="ECO:0007669"/>
    <property type="project" value="InterPro"/>
</dbReference>
<evidence type="ECO:0000313" key="7">
    <source>
        <dbReference type="Proteomes" id="UP000649829"/>
    </source>
</evidence>
<reference evidence="6" key="2">
    <citation type="submission" date="2020-09" db="EMBL/GenBank/DDBJ databases">
        <authorList>
            <person name="Sun Q."/>
            <person name="Zhou Y."/>
        </authorList>
    </citation>
    <scope>NUCLEOTIDE SEQUENCE</scope>
    <source>
        <strain evidence="6">CGMCC 1.6293</strain>
    </source>
</reference>
<accession>A0A917SHU0</accession>
<evidence type="ECO:0000256" key="3">
    <source>
        <dbReference type="ARBA" id="ARBA00023125"/>
    </source>
</evidence>
<dbReference type="Gene3D" id="1.10.10.10">
    <property type="entry name" value="Winged helix-like DNA-binding domain superfamily/Winged helix DNA-binding domain"/>
    <property type="match status" value="1"/>
</dbReference>
<dbReference type="InterPro" id="IPR036390">
    <property type="entry name" value="WH_DNA-bd_sf"/>
</dbReference>
<comment type="caution">
    <text evidence="6">The sequence shown here is derived from an EMBL/GenBank/DDBJ whole genome shotgun (WGS) entry which is preliminary data.</text>
</comment>
<evidence type="ECO:0000256" key="4">
    <source>
        <dbReference type="ARBA" id="ARBA00023163"/>
    </source>
</evidence>
<dbReference type="Proteomes" id="UP000649829">
    <property type="component" value="Unassembled WGS sequence"/>
</dbReference>
<keyword evidence="3" id="KW-0238">DNA-binding</keyword>